<proteinExistence type="predicted"/>
<feature type="signal peptide" evidence="3">
    <location>
        <begin position="1"/>
        <end position="22"/>
    </location>
</feature>
<evidence type="ECO:0000313" key="5">
    <source>
        <dbReference type="WBParaSite" id="PTRK_0000187400.1"/>
    </source>
</evidence>
<keyword evidence="3" id="KW-0732">Signal</keyword>
<feature type="transmembrane region" description="Helical" evidence="2">
    <location>
        <begin position="648"/>
        <end position="670"/>
    </location>
</feature>
<organism evidence="4 5">
    <name type="scientific">Parastrongyloides trichosuri</name>
    <name type="common">Possum-specific nematode worm</name>
    <dbReference type="NCBI Taxonomy" id="131310"/>
    <lineage>
        <taxon>Eukaryota</taxon>
        <taxon>Metazoa</taxon>
        <taxon>Ecdysozoa</taxon>
        <taxon>Nematoda</taxon>
        <taxon>Chromadorea</taxon>
        <taxon>Rhabditida</taxon>
        <taxon>Tylenchina</taxon>
        <taxon>Panagrolaimomorpha</taxon>
        <taxon>Strongyloidoidea</taxon>
        <taxon>Strongyloididae</taxon>
        <taxon>Parastrongyloides</taxon>
    </lineage>
</organism>
<evidence type="ECO:0000256" key="2">
    <source>
        <dbReference type="SAM" id="Phobius"/>
    </source>
</evidence>
<sequence length="705" mass="81779">MMMIFDIPFILLLTIFNVHLQAQLTNYVKKVNGHLIIQTGTGVKKENIENMDITNLENFQGAFYDLGAIEISTTKLLNIDWTKYRQKMTTDKINGFTIEIESDESIYATIPYYEKNNMQFKTFDNPLYDIMCNPIQCNIGLIMFSRDLKDRDLLFSKNYLKVNKAMIILIKSEDNKLEFNKINKVYDLVICPVSKWVPTKSQVQYEPNRVLNKSGVTIYNNNRLHTILPIFFKKGESNFFLCGKLRQPSLPDLDVGYSVVPPANEGENKLQNNSDIDITQTISEKCSSSKNDSSISYYTFVYSDEKSNFNNDIDIIWAQELQTYPLASGDIVLFYKKPKVTLDFTDDIKYIKLLHNYKPSCSKKVKNIEVIALISHYEISSFKSEVQNNKYYQIKSDQNVQMECYAFAKNSAVQTNFYSNSIEFNVVKKHEESEETIGSKFMFEISNIAHYGSYMCGINNAVENVEKTLIKSDYRVLIPKADSELKLEEILLRKEGPQHPYCKRSHFEHDKIIEMDVSYGENKKFSTTNFQQPPKEFIVSDKIIEYNNTVEDMKYLVVCTYGYGTILRIKFKTIQEFRFSDEWLNEEIYTTTSTTPGPSTTTTMKYDHDDEYEKHQPHPSVYEPYGQPDPHYPSPIRNKPKEDPGNTILYMILFIIVLVILIVGGIYAYVNYYKKKKRKKRNAEESSSSVSDNIGDVPKSRHSKK</sequence>
<dbReference type="AlphaFoldDB" id="A0A0N4Z4F6"/>
<keyword evidence="2" id="KW-0812">Transmembrane</keyword>
<reference evidence="5" key="1">
    <citation type="submission" date="2017-02" db="UniProtKB">
        <authorList>
            <consortium name="WormBaseParasite"/>
        </authorList>
    </citation>
    <scope>IDENTIFICATION</scope>
</reference>
<dbReference type="WBParaSite" id="PTRK_0000187400.1">
    <property type="protein sequence ID" value="PTRK_0000187400.1"/>
    <property type="gene ID" value="PTRK_0000187400"/>
</dbReference>
<evidence type="ECO:0000256" key="3">
    <source>
        <dbReference type="SAM" id="SignalP"/>
    </source>
</evidence>
<feature type="region of interest" description="Disordered" evidence="1">
    <location>
        <begin position="610"/>
        <end position="639"/>
    </location>
</feature>
<accession>A0A0N4Z4F6</accession>
<feature type="chain" id="PRO_5005891250" evidence="3">
    <location>
        <begin position="23"/>
        <end position="705"/>
    </location>
</feature>
<feature type="region of interest" description="Disordered" evidence="1">
    <location>
        <begin position="677"/>
        <end position="705"/>
    </location>
</feature>
<name>A0A0N4Z4F6_PARTI</name>
<keyword evidence="2" id="KW-1133">Transmembrane helix</keyword>
<evidence type="ECO:0000313" key="4">
    <source>
        <dbReference type="Proteomes" id="UP000038045"/>
    </source>
</evidence>
<protein>
    <submittedName>
        <fullName evidence="5">Ig-like domain-containing protein</fullName>
    </submittedName>
</protein>
<keyword evidence="2" id="KW-0472">Membrane</keyword>
<keyword evidence="4" id="KW-1185">Reference proteome</keyword>
<evidence type="ECO:0000256" key="1">
    <source>
        <dbReference type="SAM" id="MobiDB-lite"/>
    </source>
</evidence>
<dbReference type="Proteomes" id="UP000038045">
    <property type="component" value="Unplaced"/>
</dbReference>